<protein>
    <submittedName>
        <fullName evidence="2">Uncharacterized protein</fullName>
    </submittedName>
</protein>
<sequence>MKNEKRETKTEARPNNNQRELSTKGAKSYWPGKSQVIPTLRTGFDATTRS</sequence>
<reference evidence="2" key="2">
    <citation type="journal article" date="2015" name="Fish Shellfish Immunol.">
        <title>Early steps in the European eel (Anguilla anguilla)-Vibrio vulnificus interaction in the gills: Role of the RtxA13 toxin.</title>
        <authorList>
            <person name="Callol A."/>
            <person name="Pajuelo D."/>
            <person name="Ebbesson L."/>
            <person name="Teles M."/>
            <person name="MacKenzie S."/>
            <person name="Amaro C."/>
        </authorList>
    </citation>
    <scope>NUCLEOTIDE SEQUENCE</scope>
</reference>
<evidence type="ECO:0000256" key="1">
    <source>
        <dbReference type="SAM" id="MobiDB-lite"/>
    </source>
</evidence>
<proteinExistence type="predicted"/>
<name>A0A0E9WPK3_ANGAN</name>
<evidence type="ECO:0000313" key="2">
    <source>
        <dbReference type="EMBL" id="JAH91505.1"/>
    </source>
</evidence>
<accession>A0A0E9WPK3</accession>
<reference evidence="2" key="1">
    <citation type="submission" date="2014-11" db="EMBL/GenBank/DDBJ databases">
        <authorList>
            <person name="Amaro Gonzalez C."/>
        </authorList>
    </citation>
    <scope>NUCLEOTIDE SEQUENCE</scope>
</reference>
<dbReference type="EMBL" id="GBXM01017072">
    <property type="protein sequence ID" value="JAH91505.1"/>
    <property type="molecule type" value="Transcribed_RNA"/>
</dbReference>
<feature type="region of interest" description="Disordered" evidence="1">
    <location>
        <begin position="1"/>
        <end position="34"/>
    </location>
</feature>
<organism evidence="2">
    <name type="scientific">Anguilla anguilla</name>
    <name type="common">European freshwater eel</name>
    <name type="synonym">Muraena anguilla</name>
    <dbReference type="NCBI Taxonomy" id="7936"/>
    <lineage>
        <taxon>Eukaryota</taxon>
        <taxon>Metazoa</taxon>
        <taxon>Chordata</taxon>
        <taxon>Craniata</taxon>
        <taxon>Vertebrata</taxon>
        <taxon>Euteleostomi</taxon>
        <taxon>Actinopterygii</taxon>
        <taxon>Neopterygii</taxon>
        <taxon>Teleostei</taxon>
        <taxon>Anguilliformes</taxon>
        <taxon>Anguillidae</taxon>
        <taxon>Anguilla</taxon>
    </lineage>
</organism>
<dbReference type="AlphaFoldDB" id="A0A0E9WPK3"/>
<feature type="compositionally biased region" description="Basic and acidic residues" evidence="1">
    <location>
        <begin position="1"/>
        <end position="12"/>
    </location>
</feature>